<keyword evidence="1" id="KW-0547">Nucleotide-binding</keyword>
<feature type="binding site" evidence="1">
    <location>
        <position position="225"/>
    </location>
    <ligand>
        <name>ATP</name>
        <dbReference type="ChEBI" id="CHEBI:30616"/>
    </ligand>
</feature>
<evidence type="ECO:0000313" key="5">
    <source>
        <dbReference type="Proteomes" id="UP000198929"/>
    </source>
</evidence>
<feature type="domain" description="PurM-like N-terminal" evidence="3">
    <location>
        <begin position="35"/>
        <end position="148"/>
    </location>
</feature>
<comment type="pathway">
    <text evidence="1">Cofactor biosynthesis; thiamine diphosphate biosynthesis; thiamine diphosphate from thiamine phosphate: step 1/1.</text>
</comment>
<keyword evidence="5" id="KW-1185">Reference proteome</keyword>
<organism evidence="4 5">
    <name type="scientific">Corynebacterium cystitidis DSM 20524</name>
    <dbReference type="NCBI Taxonomy" id="1121357"/>
    <lineage>
        <taxon>Bacteria</taxon>
        <taxon>Bacillati</taxon>
        <taxon>Actinomycetota</taxon>
        <taxon>Actinomycetes</taxon>
        <taxon>Mycobacteriales</taxon>
        <taxon>Corynebacteriaceae</taxon>
        <taxon>Corynebacterium</taxon>
    </lineage>
</organism>
<evidence type="ECO:0000259" key="3">
    <source>
        <dbReference type="Pfam" id="PF00586"/>
    </source>
</evidence>
<feature type="binding site" evidence="1">
    <location>
        <position position="37"/>
    </location>
    <ligand>
        <name>Mg(2+)</name>
        <dbReference type="ChEBI" id="CHEBI:18420"/>
        <label>4</label>
    </ligand>
</feature>
<dbReference type="SUPFAM" id="SSF55326">
    <property type="entry name" value="PurM N-terminal domain-like"/>
    <property type="match status" value="1"/>
</dbReference>
<dbReference type="Gene3D" id="3.30.1330.10">
    <property type="entry name" value="PurM-like, N-terminal domain"/>
    <property type="match status" value="1"/>
</dbReference>
<dbReference type="PIRSF" id="PIRSF005303">
    <property type="entry name" value="Thiam_monoph_kin"/>
    <property type="match status" value="1"/>
</dbReference>
<feature type="binding site" evidence="1">
    <location>
        <position position="84"/>
    </location>
    <ligand>
        <name>Mg(2+)</name>
        <dbReference type="ChEBI" id="CHEBI:18420"/>
        <label>3</label>
    </ligand>
</feature>
<dbReference type="CDD" id="cd02194">
    <property type="entry name" value="ThiL"/>
    <property type="match status" value="1"/>
</dbReference>
<dbReference type="UniPathway" id="UPA00060">
    <property type="reaction ID" value="UER00142"/>
</dbReference>
<dbReference type="EC" id="2.7.4.16" evidence="1"/>
<keyword evidence="1" id="KW-0460">Magnesium</keyword>
<dbReference type="InterPro" id="IPR036921">
    <property type="entry name" value="PurM-like_N_sf"/>
</dbReference>
<keyword evidence="1" id="KW-0808">Transferase</keyword>
<dbReference type="NCBIfam" id="NF004351">
    <property type="entry name" value="PRK05731.1-4"/>
    <property type="match status" value="1"/>
</dbReference>
<feature type="binding site" evidence="1">
    <location>
        <begin position="131"/>
        <end position="132"/>
    </location>
    <ligand>
        <name>ATP</name>
        <dbReference type="ChEBI" id="CHEBI:30616"/>
    </ligand>
</feature>
<keyword evidence="1 4" id="KW-0418">Kinase</keyword>
<feature type="binding site" evidence="1">
    <location>
        <position position="62"/>
    </location>
    <ligand>
        <name>substrate</name>
    </ligand>
</feature>
<feature type="binding site" evidence="1">
    <location>
        <position position="55"/>
    </location>
    <ligand>
        <name>Mg(2+)</name>
        <dbReference type="ChEBI" id="CHEBI:18420"/>
        <label>1</label>
    </ligand>
</feature>
<comment type="similarity">
    <text evidence="1">Belongs to the thiamine-monophosphate kinase family.</text>
</comment>
<dbReference type="InterPro" id="IPR006283">
    <property type="entry name" value="ThiL-like"/>
</dbReference>
<feature type="binding site" evidence="1">
    <location>
        <position position="226"/>
    </location>
    <ligand>
        <name>Mg(2+)</name>
        <dbReference type="ChEBI" id="CHEBI:18420"/>
        <label>5</label>
    </ligand>
</feature>
<keyword evidence="1" id="KW-0067">ATP-binding</keyword>
<feature type="binding site" evidence="1">
    <location>
        <position position="55"/>
    </location>
    <ligand>
        <name>Mg(2+)</name>
        <dbReference type="ChEBI" id="CHEBI:18420"/>
        <label>2</label>
    </ligand>
</feature>
<dbReference type="GO" id="GO:0005524">
    <property type="term" value="F:ATP binding"/>
    <property type="evidence" value="ECO:0007669"/>
    <property type="project" value="UniProtKB-UniRule"/>
</dbReference>
<feature type="binding site" evidence="1">
    <location>
        <position position="84"/>
    </location>
    <ligand>
        <name>Mg(2+)</name>
        <dbReference type="ChEBI" id="CHEBI:18420"/>
        <label>2</label>
    </ligand>
</feature>
<comment type="catalytic activity">
    <reaction evidence="1">
        <text>thiamine phosphate + ATP = thiamine diphosphate + ADP</text>
        <dbReference type="Rhea" id="RHEA:15913"/>
        <dbReference type="ChEBI" id="CHEBI:30616"/>
        <dbReference type="ChEBI" id="CHEBI:37575"/>
        <dbReference type="ChEBI" id="CHEBI:58937"/>
        <dbReference type="ChEBI" id="CHEBI:456216"/>
        <dbReference type="EC" id="2.7.4.16"/>
    </reaction>
</comment>
<dbReference type="GO" id="GO:0009228">
    <property type="term" value="P:thiamine biosynthetic process"/>
    <property type="evidence" value="ECO:0007669"/>
    <property type="project" value="UniProtKB-KW"/>
</dbReference>
<dbReference type="RefSeq" id="WP_092260073.1">
    <property type="nucleotide sequence ID" value="NZ_CP047199.1"/>
</dbReference>
<dbReference type="GO" id="GO:0000287">
    <property type="term" value="F:magnesium ion binding"/>
    <property type="evidence" value="ECO:0007669"/>
    <property type="project" value="UniProtKB-UniRule"/>
</dbReference>
<dbReference type="GO" id="GO:0009229">
    <property type="term" value="P:thiamine diphosphate biosynthetic process"/>
    <property type="evidence" value="ECO:0007669"/>
    <property type="project" value="UniProtKB-UniRule"/>
</dbReference>
<gene>
    <name evidence="1" type="primary">thiL</name>
    <name evidence="4" type="ORF">SAMN05661109_02181</name>
</gene>
<dbReference type="HAMAP" id="MF_02128">
    <property type="entry name" value="TMP_kinase"/>
    <property type="match status" value="1"/>
</dbReference>
<feature type="binding site" evidence="1">
    <location>
        <position position="317"/>
    </location>
    <ligand>
        <name>substrate</name>
    </ligand>
</feature>
<dbReference type="PANTHER" id="PTHR30270">
    <property type="entry name" value="THIAMINE-MONOPHOSPHATE KINASE"/>
    <property type="match status" value="1"/>
</dbReference>
<dbReference type="Pfam" id="PF00586">
    <property type="entry name" value="AIRS"/>
    <property type="match status" value="1"/>
</dbReference>
<dbReference type="AlphaFoldDB" id="A0A1H9VBX7"/>
<keyword evidence="1" id="KW-0784">Thiamine biosynthesis</keyword>
<proteinExistence type="inferred from homology"/>
<sequence length="321" mass="32964">MISMGFPTTGPTVGEVGERATIDTIMAAAPSHINGDDAAVLHHASPNSRAVATSDMLVEGRHFNPAWTTPYQVGRKAIVQNFADVEAMGARPQAALLAISAPESTPLAVIEGLAQGIAARCDQFAAELVGGDLTAGQQLVLSVTAIGSLGGNLPELALDAARPGQRVVAHGRIGYSGAGLALLASGIKVPERLHPLIDAHQAPELTPGRGVIARSAGATAMTDNSDGLVHDLGIIARRSGVGIDLSPVAIAPDALLKEAGELLGVDPWQWVLSGGEDHTLLGTTNGKAPSGFRSIGQVTKGQGVTVDNRPPTYKKGWQSFS</sequence>
<feature type="binding site" evidence="1">
    <location>
        <position position="84"/>
    </location>
    <ligand>
        <name>Mg(2+)</name>
        <dbReference type="ChEBI" id="CHEBI:18420"/>
        <label>4</label>
    </ligand>
</feature>
<evidence type="ECO:0000256" key="2">
    <source>
        <dbReference type="SAM" id="MobiDB-lite"/>
    </source>
</evidence>
<name>A0A1H9VBX7_9CORY</name>
<evidence type="ECO:0000256" key="1">
    <source>
        <dbReference type="HAMAP-Rule" id="MF_02128"/>
    </source>
</evidence>
<feature type="region of interest" description="Disordered" evidence="2">
    <location>
        <begin position="302"/>
        <end position="321"/>
    </location>
</feature>
<protein>
    <recommendedName>
        <fullName evidence="1">Thiamine-monophosphate kinase</fullName>
        <shortName evidence="1">TMP kinase</shortName>
        <shortName evidence="1">Thiamine-phosphate kinase</shortName>
        <ecNumber evidence="1">2.7.4.16</ecNumber>
    </recommendedName>
</protein>
<dbReference type="Gene3D" id="3.90.650.10">
    <property type="entry name" value="PurM-like C-terminal domain"/>
    <property type="match status" value="1"/>
</dbReference>
<keyword evidence="1" id="KW-0479">Metal-binding</keyword>
<feature type="binding site" evidence="1">
    <location>
        <position position="276"/>
    </location>
    <ligand>
        <name>substrate</name>
    </ligand>
</feature>
<dbReference type="SUPFAM" id="SSF56042">
    <property type="entry name" value="PurM C-terminal domain-like"/>
    <property type="match status" value="1"/>
</dbReference>
<reference evidence="5" key="1">
    <citation type="submission" date="2016-10" db="EMBL/GenBank/DDBJ databases">
        <authorList>
            <person name="Varghese N."/>
            <person name="Submissions S."/>
        </authorList>
    </citation>
    <scope>NUCLEOTIDE SEQUENCE [LARGE SCALE GENOMIC DNA]</scope>
    <source>
        <strain evidence="5">DSM 20524</strain>
    </source>
</reference>
<dbReference type="InterPro" id="IPR016188">
    <property type="entry name" value="PurM-like_N"/>
</dbReference>
<dbReference type="NCBIfam" id="TIGR01379">
    <property type="entry name" value="thiL"/>
    <property type="match status" value="1"/>
</dbReference>
<evidence type="ECO:0000313" key="4">
    <source>
        <dbReference type="EMBL" id="SES19310.1"/>
    </source>
</evidence>
<comment type="miscellaneous">
    <text evidence="1">Reaction mechanism of ThiL seems to utilize a direct, inline transfer of the gamma-phosphate of ATP to TMP rather than a phosphorylated enzyme intermediate.</text>
</comment>
<comment type="function">
    <text evidence="1">Catalyzes the ATP-dependent phosphorylation of thiamine-monophosphate (TMP) to form thiamine-pyrophosphate (TPP), the active form of vitamin B1.</text>
</comment>
<dbReference type="PANTHER" id="PTHR30270:SF0">
    <property type="entry name" value="THIAMINE-MONOPHOSPHATE KINASE"/>
    <property type="match status" value="1"/>
</dbReference>
<feature type="binding site" evidence="1">
    <location>
        <position position="132"/>
    </location>
    <ligand>
        <name>Mg(2+)</name>
        <dbReference type="ChEBI" id="CHEBI:18420"/>
        <label>1</label>
    </ligand>
</feature>
<feature type="binding site" evidence="1">
    <location>
        <position position="37"/>
    </location>
    <ligand>
        <name>Mg(2+)</name>
        <dbReference type="ChEBI" id="CHEBI:18420"/>
        <label>3</label>
    </ligand>
</feature>
<dbReference type="InterPro" id="IPR036676">
    <property type="entry name" value="PurM-like_C_sf"/>
</dbReference>
<dbReference type="Proteomes" id="UP000198929">
    <property type="component" value="Unassembled WGS sequence"/>
</dbReference>
<dbReference type="EMBL" id="FOGQ01000011">
    <property type="protein sequence ID" value="SES19310.1"/>
    <property type="molecule type" value="Genomic_DNA"/>
</dbReference>
<comment type="caution">
    <text evidence="1">Lacks conserved residue(s) required for the propagation of feature annotation.</text>
</comment>
<dbReference type="STRING" id="1121357.SAMN05661109_02181"/>
<feature type="binding site" evidence="1">
    <location>
        <position position="53"/>
    </location>
    <ligand>
        <name>Mg(2+)</name>
        <dbReference type="ChEBI" id="CHEBI:18420"/>
        <label>4</label>
    </ligand>
</feature>
<feature type="binding site" evidence="1">
    <location>
        <position position="54"/>
    </location>
    <ligand>
        <name>Mg(2+)</name>
        <dbReference type="ChEBI" id="CHEBI:18420"/>
        <label>1</label>
    </ligand>
</feature>
<dbReference type="GO" id="GO:0009030">
    <property type="term" value="F:thiamine-phosphate kinase activity"/>
    <property type="evidence" value="ECO:0007669"/>
    <property type="project" value="UniProtKB-UniRule"/>
</dbReference>
<feature type="binding site" evidence="1">
    <location>
        <position position="223"/>
    </location>
    <ligand>
        <name>Mg(2+)</name>
        <dbReference type="ChEBI" id="CHEBI:18420"/>
        <label>3</label>
    </ligand>
</feature>
<accession>A0A1H9VBX7</accession>